<sequence>MGGDGRLSRAPFWFLRHGETDWNARGLSQGNVDIPLNAIGIAQAERAARALLDGQAGRQIATIVASPLGRARDTAAAVGKLLGLPVEIHDALREVSFGVQEGQPMADWFDDWVEGRFTPEGAESFARLRERTVAAINHCLARPGPVLVVAHGALWRAFRAEAGLPANVRTPNALPMWVTPPAAGEAAWRFEPLPLP</sequence>
<feature type="binding site" evidence="2">
    <location>
        <begin position="16"/>
        <end position="23"/>
    </location>
    <ligand>
        <name>substrate</name>
    </ligand>
</feature>
<protein>
    <submittedName>
        <fullName evidence="3">Histidine phosphatase family protein</fullName>
    </submittedName>
</protein>
<dbReference type="Proteomes" id="UP000223527">
    <property type="component" value="Unassembled WGS sequence"/>
</dbReference>
<dbReference type="OrthoDB" id="9781415at2"/>
<keyword evidence="4" id="KW-1185">Reference proteome</keyword>
<evidence type="ECO:0000313" key="4">
    <source>
        <dbReference type="Proteomes" id="UP000223527"/>
    </source>
</evidence>
<dbReference type="AlphaFoldDB" id="A0A2C7ACZ2"/>
<comment type="caution">
    <text evidence="3">The sequence shown here is derived from an EMBL/GenBank/DDBJ whole genome shotgun (WGS) entry which is preliminary data.</text>
</comment>
<dbReference type="InterPro" id="IPR050275">
    <property type="entry name" value="PGM_Phosphatase"/>
</dbReference>
<dbReference type="Pfam" id="PF00300">
    <property type="entry name" value="His_Phos_1"/>
    <property type="match status" value="1"/>
</dbReference>
<reference evidence="3 4" key="1">
    <citation type="submission" date="2017-10" db="EMBL/GenBank/DDBJ databases">
        <authorList>
            <person name="Banno H."/>
            <person name="Chua N.-H."/>
        </authorList>
    </citation>
    <scope>NUCLEOTIDE SEQUENCE [LARGE SCALE GENOMIC DNA]</scope>
    <source>
        <strain evidence="3 4">YW11</strain>
    </source>
</reference>
<evidence type="ECO:0000256" key="2">
    <source>
        <dbReference type="PIRSR" id="PIRSR613078-2"/>
    </source>
</evidence>
<gene>
    <name evidence="3" type="ORF">CR162_11070</name>
</gene>
<dbReference type="GO" id="GO:0005737">
    <property type="term" value="C:cytoplasm"/>
    <property type="evidence" value="ECO:0007669"/>
    <property type="project" value="TreeGrafter"/>
</dbReference>
<evidence type="ECO:0000313" key="3">
    <source>
        <dbReference type="EMBL" id="PHK94966.1"/>
    </source>
</evidence>
<dbReference type="PANTHER" id="PTHR48100">
    <property type="entry name" value="BROAD-SPECIFICITY PHOSPHATASE YOR283W-RELATED"/>
    <property type="match status" value="1"/>
</dbReference>
<dbReference type="InterPro" id="IPR029033">
    <property type="entry name" value="His_PPase_superfam"/>
</dbReference>
<organism evidence="3 4">
    <name type="scientific">Teichococcus rhizosphaerae</name>
    <dbReference type="NCBI Taxonomy" id="1335062"/>
    <lineage>
        <taxon>Bacteria</taxon>
        <taxon>Pseudomonadati</taxon>
        <taxon>Pseudomonadota</taxon>
        <taxon>Alphaproteobacteria</taxon>
        <taxon>Acetobacterales</taxon>
        <taxon>Roseomonadaceae</taxon>
        <taxon>Roseomonas</taxon>
    </lineage>
</organism>
<feature type="active site" description="Tele-phosphohistidine intermediate" evidence="1">
    <location>
        <position position="17"/>
    </location>
</feature>
<proteinExistence type="predicted"/>
<dbReference type="GO" id="GO:0016791">
    <property type="term" value="F:phosphatase activity"/>
    <property type="evidence" value="ECO:0007669"/>
    <property type="project" value="TreeGrafter"/>
</dbReference>
<dbReference type="CDD" id="cd07067">
    <property type="entry name" value="HP_PGM_like"/>
    <property type="match status" value="1"/>
</dbReference>
<feature type="active site" description="Proton donor/acceptor" evidence="1">
    <location>
        <position position="94"/>
    </location>
</feature>
<dbReference type="PANTHER" id="PTHR48100:SF1">
    <property type="entry name" value="HISTIDINE PHOSPHATASE FAMILY PROTEIN-RELATED"/>
    <property type="match status" value="1"/>
</dbReference>
<dbReference type="InterPro" id="IPR013078">
    <property type="entry name" value="His_Pase_superF_clade-1"/>
</dbReference>
<dbReference type="Gene3D" id="3.40.50.1240">
    <property type="entry name" value="Phosphoglycerate mutase-like"/>
    <property type="match status" value="1"/>
</dbReference>
<dbReference type="RefSeq" id="WP_099095612.1">
    <property type="nucleotide sequence ID" value="NZ_PDNU01000017.1"/>
</dbReference>
<accession>A0A2C7ACZ2</accession>
<dbReference type="EMBL" id="PDNU01000017">
    <property type="protein sequence ID" value="PHK94966.1"/>
    <property type="molecule type" value="Genomic_DNA"/>
</dbReference>
<name>A0A2C7ACZ2_9PROT</name>
<evidence type="ECO:0000256" key="1">
    <source>
        <dbReference type="PIRSR" id="PIRSR613078-1"/>
    </source>
</evidence>
<dbReference type="SUPFAM" id="SSF53254">
    <property type="entry name" value="Phosphoglycerate mutase-like"/>
    <property type="match status" value="1"/>
</dbReference>
<dbReference type="SMART" id="SM00855">
    <property type="entry name" value="PGAM"/>
    <property type="match status" value="1"/>
</dbReference>
<feature type="binding site" evidence="2">
    <location>
        <position position="70"/>
    </location>
    <ligand>
        <name>substrate</name>
    </ligand>
</feature>